<evidence type="ECO:0000259" key="3">
    <source>
        <dbReference type="Pfam" id="PF21109"/>
    </source>
</evidence>
<sequence length="537" mass="60004">MTEPIKATLELPCLGRPFQLGMLYDCRTDSLIPGITLWDNSVVKAALSEEFQPNSSFEVKAEDSVASKMSHLGVEAGLSLSVLCGLVPVSSGSAKYIHDKKFSNNHCRVTLKFSYSSKFQQLTMEQLATSKIQHPEVFEKQTATHVVTGITYGAEAFFIFDREVATNENHCNIQGKMEILVETIPKISKVKGGVALNIGDQDKKETEKFNCKFYGDLILSSNPSSFEDSVKVCNELPSHFLGKEGSTVPKKVWLYPLSSLDSNAARMVREISTSLVTQVQQAIDALNHIEIRSNDLINTEIDDCFDTLKDQVIYFQKMIKEHKTDFMKQLSEVLPTIRGGGAEEQQLADLLREIHKSPFNTSSLDKWIKIKEEEIKTLTQFLNNLKAIEGVKLFFGAGDFESALSDVDHDDILSFEFKALKKDDPFLQSMHSFLRNREISQGPQISSVPWLKAESMHQDLCHKIKQFSLFCEANAGSEEVSFIVTDSSEDDVTDKGAVIMHYENGTPVGEFDPPGRPGKPKATSVEHDSIKLEWKAP</sequence>
<dbReference type="OMA" id="WDINDTE"/>
<proteinExistence type="predicted"/>
<reference evidence="5" key="2">
    <citation type="submission" date="2017-05" db="UniProtKB">
        <authorList>
            <consortium name="EnsemblMetazoa"/>
        </authorList>
    </citation>
    <scope>IDENTIFICATION</scope>
</reference>
<dbReference type="eggNOG" id="ENOG502QV7C">
    <property type="taxonomic scope" value="Eukaryota"/>
</dbReference>
<feature type="domain" description="SNTX thioredoxin-like" evidence="2">
    <location>
        <begin position="392"/>
        <end position="508"/>
    </location>
</feature>
<dbReference type="OrthoDB" id="8954335at2759"/>
<evidence type="ECO:0000259" key="2">
    <source>
        <dbReference type="Pfam" id="PF18078"/>
    </source>
</evidence>
<gene>
    <name evidence="5" type="primary">100640549</name>
</gene>
<dbReference type="InterPro" id="IPR040581">
    <property type="entry name" value="Thioredoxin_11"/>
</dbReference>
<evidence type="ECO:0000313" key="5">
    <source>
        <dbReference type="EnsemblMetazoa" id="Aqu2.1.24788_001"/>
    </source>
</evidence>
<accession>A0A1X7UAV0</accession>
<dbReference type="AlphaFoldDB" id="A0A1X7UAV0"/>
<name>A0A1X7UAV0_AMPQE</name>
<dbReference type="STRING" id="400682.A0A1X7UAV0"/>
<dbReference type="InterPro" id="IPR056072">
    <property type="entry name" value="SNTX_MACPF/CDC-like_dom"/>
</dbReference>
<feature type="domain" description="Stonustoxin-like helical" evidence="3">
    <location>
        <begin position="282"/>
        <end position="376"/>
    </location>
</feature>
<dbReference type="EnsemblMetazoa" id="Aqu2.1.24788_001">
    <property type="protein sequence ID" value="Aqu2.1.24788_001"/>
    <property type="gene ID" value="Aqu2.1.24788"/>
</dbReference>
<dbReference type="Pfam" id="PF21109">
    <property type="entry name" value="Stonustoxin_helical"/>
    <property type="match status" value="1"/>
</dbReference>
<feature type="domain" description="SNTX MACPF/CDC-like" evidence="4">
    <location>
        <begin position="10"/>
        <end position="157"/>
    </location>
</feature>
<reference evidence="6" key="1">
    <citation type="journal article" date="2010" name="Nature">
        <title>The Amphimedon queenslandica genome and the evolution of animal complexity.</title>
        <authorList>
            <person name="Srivastava M."/>
            <person name="Simakov O."/>
            <person name="Chapman J."/>
            <person name="Fahey B."/>
            <person name="Gauthier M.E."/>
            <person name="Mitros T."/>
            <person name="Richards G.S."/>
            <person name="Conaco C."/>
            <person name="Dacre M."/>
            <person name="Hellsten U."/>
            <person name="Larroux C."/>
            <person name="Putnam N.H."/>
            <person name="Stanke M."/>
            <person name="Adamska M."/>
            <person name="Darling A."/>
            <person name="Degnan S.M."/>
            <person name="Oakley T.H."/>
            <person name="Plachetzki D.C."/>
            <person name="Zhai Y."/>
            <person name="Adamski M."/>
            <person name="Calcino A."/>
            <person name="Cummins S.F."/>
            <person name="Goodstein D.M."/>
            <person name="Harris C."/>
            <person name="Jackson D.J."/>
            <person name="Leys S.P."/>
            <person name="Shu S."/>
            <person name="Woodcroft B.J."/>
            <person name="Vervoort M."/>
            <person name="Kosik K.S."/>
            <person name="Manning G."/>
            <person name="Degnan B.M."/>
            <person name="Rokhsar D.S."/>
        </authorList>
    </citation>
    <scope>NUCLEOTIDE SEQUENCE [LARGE SCALE GENOMIC DNA]</scope>
</reference>
<evidence type="ECO:0000256" key="1">
    <source>
        <dbReference type="SAM" id="MobiDB-lite"/>
    </source>
</evidence>
<evidence type="ECO:0000259" key="4">
    <source>
        <dbReference type="Pfam" id="PF24674"/>
    </source>
</evidence>
<dbReference type="PANTHER" id="PTHR31594">
    <property type="entry name" value="AIG1-TYPE G DOMAIN-CONTAINING PROTEIN"/>
    <property type="match status" value="1"/>
</dbReference>
<organism evidence="5">
    <name type="scientific">Amphimedon queenslandica</name>
    <name type="common">Sponge</name>
    <dbReference type="NCBI Taxonomy" id="400682"/>
    <lineage>
        <taxon>Eukaryota</taxon>
        <taxon>Metazoa</taxon>
        <taxon>Porifera</taxon>
        <taxon>Demospongiae</taxon>
        <taxon>Heteroscleromorpha</taxon>
        <taxon>Haplosclerida</taxon>
        <taxon>Niphatidae</taxon>
        <taxon>Amphimedon</taxon>
    </lineage>
</organism>
<dbReference type="Proteomes" id="UP000007879">
    <property type="component" value="Unassembled WGS sequence"/>
</dbReference>
<feature type="region of interest" description="Disordered" evidence="1">
    <location>
        <begin position="505"/>
        <end position="537"/>
    </location>
</feature>
<dbReference type="InterPro" id="IPR048997">
    <property type="entry name" value="Stonustoxin-like_helical"/>
</dbReference>
<dbReference type="KEGG" id="aqu:100640549"/>
<dbReference type="EnsemblMetazoa" id="XM_003388471.1">
    <property type="protein sequence ID" value="XP_003388519.1"/>
    <property type="gene ID" value="LOC100640549"/>
</dbReference>
<dbReference type="PANTHER" id="PTHR31594:SF16">
    <property type="entry name" value="SI:CH211-281L24.3"/>
    <property type="match status" value="1"/>
</dbReference>
<dbReference type="Pfam" id="PF18078">
    <property type="entry name" value="Thioredoxin_11"/>
    <property type="match status" value="1"/>
</dbReference>
<dbReference type="InterPro" id="IPR052090">
    <property type="entry name" value="Cytolytic_pore-forming_toxin"/>
</dbReference>
<feature type="compositionally biased region" description="Basic and acidic residues" evidence="1">
    <location>
        <begin position="524"/>
        <end position="537"/>
    </location>
</feature>
<protein>
    <submittedName>
        <fullName evidence="5">Uncharacterized protein</fullName>
    </submittedName>
</protein>
<evidence type="ECO:0000313" key="6">
    <source>
        <dbReference type="Proteomes" id="UP000007879"/>
    </source>
</evidence>
<dbReference type="InParanoid" id="A0A1X7UAV0"/>
<dbReference type="Pfam" id="PF24674">
    <property type="entry name" value="MACPF_SNTX"/>
    <property type="match status" value="1"/>
</dbReference>
<keyword evidence="6" id="KW-1185">Reference proteome</keyword>